<accession>A0A9P3PPW2</accession>
<dbReference type="AlphaFoldDB" id="A0A9P3PPW2"/>
<evidence type="ECO:0000259" key="2">
    <source>
        <dbReference type="Pfam" id="PF20149"/>
    </source>
</evidence>
<dbReference type="Proteomes" id="UP001063166">
    <property type="component" value="Unassembled WGS sequence"/>
</dbReference>
<proteinExistence type="predicted"/>
<feature type="region of interest" description="Disordered" evidence="1">
    <location>
        <begin position="844"/>
        <end position="889"/>
    </location>
</feature>
<dbReference type="OrthoDB" id="3244572at2759"/>
<evidence type="ECO:0000313" key="3">
    <source>
        <dbReference type="EMBL" id="GLB39212.1"/>
    </source>
</evidence>
<feature type="compositionally biased region" description="Basic and acidic residues" evidence="1">
    <location>
        <begin position="409"/>
        <end position="426"/>
    </location>
</feature>
<reference evidence="3" key="1">
    <citation type="submission" date="2022-07" db="EMBL/GenBank/DDBJ databases">
        <title>The genome of Lyophyllum shimeji provides insight into the initial evolution of ectomycorrhizal fungal genome.</title>
        <authorList>
            <person name="Kobayashi Y."/>
            <person name="Shibata T."/>
            <person name="Hirakawa H."/>
            <person name="Shigenobu S."/>
            <person name="Nishiyama T."/>
            <person name="Yamada A."/>
            <person name="Hasebe M."/>
            <person name="Kawaguchi M."/>
        </authorList>
    </citation>
    <scope>NUCLEOTIDE SEQUENCE</scope>
    <source>
        <strain evidence="3">AT787</strain>
    </source>
</reference>
<evidence type="ECO:0000256" key="1">
    <source>
        <dbReference type="SAM" id="MobiDB-lite"/>
    </source>
</evidence>
<feature type="compositionally biased region" description="Basic and acidic residues" evidence="1">
    <location>
        <begin position="853"/>
        <end position="869"/>
    </location>
</feature>
<feature type="compositionally biased region" description="Acidic residues" evidence="1">
    <location>
        <begin position="458"/>
        <end position="467"/>
    </location>
</feature>
<organism evidence="3 4">
    <name type="scientific">Lyophyllum shimeji</name>
    <name type="common">Hon-shimeji</name>
    <name type="synonym">Tricholoma shimeji</name>
    <dbReference type="NCBI Taxonomy" id="47721"/>
    <lineage>
        <taxon>Eukaryota</taxon>
        <taxon>Fungi</taxon>
        <taxon>Dikarya</taxon>
        <taxon>Basidiomycota</taxon>
        <taxon>Agaricomycotina</taxon>
        <taxon>Agaricomycetes</taxon>
        <taxon>Agaricomycetidae</taxon>
        <taxon>Agaricales</taxon>
        <taxon>Tricholomatineae</taxon>
        <taxon>Lyophyllaceae</taxon>
        <taxon>Lyophyllum</taxon>
    </lineage>
</organism>
<keyword evidence="4" id="KW-1185">Reference proteome</keyword>
<feature type="region of interest" description="Disordered" evidence="1">
    <location>
        <begin position="542"/>
        <end position="588"/>
    </location>
</feature>
<sequence>MLDQYLHPVVTITQRKYKANRSTASRRRNQTVICLIRSVASVLKPAALPSARMESRSLKISLFSWKASQAASSCANDSSKHLLHILMLSAGPLTDPLMELMEDVGRNTREDITVWPQDARHVIVGSGFGEFFRGLVGQSGQDPLAVLFRHGSSADVHRVCLFISAERSQVCLVGGKDDRDEGSPRKAWHKYLGRPAPVRGVHLSILAVLSVLVAVDSKRIPVPKLELFSPFGTTRKGVDSLKQAPNESIFSRLTPEVISHSANSHSFWLSKGCHGLVYSSCQARKVFDPAMKLVLDLGARGQPVEVRRHPLIFRAAFRIRSDSFRALTPKMVSFSRPPLPATSHLAGQSSMAPRQMTESPAESSEEEDEVPLPRRGGNQRLNAPKKVHEAENEDEDEVPPPRGGKRQSKASEKVKHIEKENLEKAEQALLKAKKRLENLKKSNAKKSKNTDPTASAPEEPESEDDDDARGIAFSSSITALQPMVTPQAKTPTIRRIDLKKKTLPTSQLSRRDFLHVPATPSPAATAGLPGDAALLRSDEDEDQAFPDNDSVKDNMDTHPQPPTPSSSNKRPRSLSDPAVPQNPKKAKQLLPIVLRPGLDLTKAPALTDFSDVKVQALLLRAMREYEALICTKGAFPRLATRVQWADTCWINAQNDACPDDARYELTDRMHRLMQKRGSRVRSDLLDDVRTHVVSSFGFSAGGKARVVRKNAKIASSLTKDQGKTFHYKDPKAKAGYCENPIIGNILAALWFKDTNSPGIIFQHHFNPISINTLALIFTLINFCIKEWDTGKFKKAVFSEKLERDTYRAICIDLDDWQNLSLPVTTNRRKKLFNRAMKNAGVVEEAPVQPELVGEDKERARKELEGHTGDTDSEAGDDDMEVDGEEEEDP</sequence>
<name>A0A9P3PPW2_LYOSH</name>
<protein>
    <recommendedName>
        <fullName evidence="2">DUF6532 domain-containing protein</fullName>
    </recommendedName>
</protein>
<feature type="region of interest" description="Disordered" evidence="1">
    <location>
        <begin position="334"/>
        <end position="512"/>
    </location>
</feature>
<feature type="domain" description="DUF6532" evidence="2">
    <location>
        <begin position="620"/>
        <end position="816"/>
    </location>
</feature>
<dbReference type="EMBL" id="BRPK01000006">
    <property type="protein sequence ID" value="GLB39212.1"/>
    <property type="molecule type" value="Genomic_DNA"/>
</dbReference>
<gene>
    <name evidence="3" type="ORF">LshimejAT787_0603740</name>
</gene>
<feature type="compositionally biased region" description="Acidic residues" evidence="1">
    <location>
        <begin position="870"/>
        <end position="889"/>
    </location>
</feature>
<dbReference type="Pfam" id="PF20149">
    <property type="entry name" value="DUF6532"/>
    <property type="match status" value="1"/>
</dbReference>
<dbReference type="InterPro" id="IPR045341">
    <property type="entry name" value="DUF6532"/>
</dbReference>
<evidence type="ECO:0000313" key="4">
    <source>
        <dbReference type="Proteomes" id="UP001063166"/>
    </source>
</evidence>
<comment type="caution">
    <text evidence="3">The sequence shown here is derived from an EMBL/GenBank/DDBJ whole genome shotgun (WGS) entry which is preliminary data.</text>
</comment>